<comment type="caution">
    <text evidence="1">The sequence shown here is derived from an EMBL/GenBank/DDBJ whole genome shotgun (WGS) entry which is preliminary data.</text>
</comment>
<organism evidence="1 2">
    <name type="scientific">Puccinia striiformis f. sp. tritici</name>
    <dbReference type="NCBI Taxonomy" id="168172"/>
    <lineage>
        <taxon>Eukaryota</taxon>
        <taxon>Fungi</taxon>
        <taxon>Dikarya</taxon>
        <taxon>Basidiomycota</taxon>
        <taxon>Pucciniomycotina</taxon>
        <taxon>Pucciniomycetes</taxon>
        <taxon>Pucciniales</taxon>
        <taxon>Pucciniaceae</taxon>
        <taxon>Puccinia</taxon>
    </lineage>
</organism>
<dbReference type="EMBL" id="CM045877">
    <property type="protein sequence ID" value="KAI7940590.1"/>
    <property type="molecule type" value="Genomic_DNA"/>
</dbReference>
<sequence>MRGVLRAISTLVDFSLKCAFRCASVPCLVTEPRRAASCEPYASYWRRPTPHIVVRVRDCIDVRFVLHRHGGRYLNSWIWADLGLEYSPVSSTIAFDSSCEPLVQAFQISNSHSRTVFPFSMMHFTKVTLLVFLAGFCEFTTACKPGEDNACAHPAGFYENLCDPQFQLTKLIQNSFDPLIEFSSCIGHRSLYTIRADALLLSWGQAAEGPGVRLGLCEIGWLPPGIIIVRYPSFYRHVLLARVSLIGNLAPIEYSSFSGSVNSSPQKIC</sequence>
<accession>A0ACC0DX80</accession>
<evidence type="ECO:0000313" key="2">
    <source>
        <dbReference type="Proteomes" id="UP001060170"/>
    </source>
</evidence>
<protein>
    <submittedName>
        <fullName evidence="1">Uncharacterized protein</fullName>
    </submittedName>
</protein>
<evidence type="ECO:0000313" key="1">
    <source>
        <dbReference type="EMBL" id="KAI7940590.1"/>
    </source>
</evidence>
<reference evidence="2" key="1">
    <citation type="journal article" date="2018" name="BMC Genomics">
        <title>Genomic insights into host adaptation between the wheat stripe rust pathogen (Puccinia striiformis f. sp. tritici) and the barley stripe rust pathogen (Puccinia striiformis f. sp. hordei).</title>
        <authorList>
            <person name="Xia C."/>
            <person name="Wang M."/>
            <person name="Yin C."/>
            <person name="Cornejo O.E."/>
            <person name="Hulbert S.H."/>
            <person name="Chen X."/>
        </authorList>
    </citation>
    <scope>NUCLEOTIDE SEQUENCE [LARGE SCALE GENOMIC DNA]</scope>
    <source>
        <strain evidence="2">93-210</strain>
    </source>
</reference>
<keyword evidence="2" id="KW-1185">Reference proteome</keyword>
<dbReference type="Proteomes" id="UP001060170">
    <property type="component" value="Chromosome 13"/>
</dbReference>
<gene>
    <name evidence="1" type="ORF">MJO28_012875</name>
</gene>
<feature type="non-terminal residue" evidence="1">
    <location>
        <position position="269"/>
    </location>
</feature>
<name>A0ACC0DX80_9BASI</name>
<reference evidence="2" key="2">
    <citation type="journal article" date="2018" name="Mol. Plant Microbe Interact.">
        <title>Genome sequence resources for the wheat stripe rust pathogen (Puccinia striiformis f. sp. tritici) and the barley stripe rust pathogen (Puccinia striiformis f. sp. hordei).</title>
        <authorList>
            <person name="Xia C."/>
            <person name="Wang M."/>
            <person name="Yin C."/>
            <person name="Cornejo O.E."/>
            <person name="Hulbert S.H."/>
            <person name="Chen X."/>
        </authorList>
    </citation>
    <scope>NUCLEOTIDE SEQUENCE [LARGE SCALE GENOMIC DNA]</scope>
    <source>
        <strain evidence="2">93-210</strain>
    </source>
</reference>
<proteinExistence type="predicted"/>
<reference evidence="1 2" key="3">
    <citation type="journal article" date="2022" name="Microbiol. Spectr.">
        <title>Folding features and dynamics of 3D genome architecture in plant fungal pathogens.</title>
        <authorList>
            <person name="Xia C."/>
        </authorList>
    </citation>
    <scope>NUCLEOTIDE SEQUENCE [LARGE SCALE GENOMIC DNA]</scope>
    <source>
        <strain evidence="1 2">93-210</strain>
    </source>
</reference>